<organism evidence="3 4">
    <name type="scientific">Paspalum notatum var. saurae</name>
    <dbReference type="NCBI Taxonomy" id="547442"/>
    <lineage>
        <taxon>Eukaryota</taxon>
        <taxon>Viridiplantae</taxon>
        <taxon>Streptophyta</taxon>
        <taxon>Embryophyta</taxon>
        <taxon>Tracheophyta</taxon>
        <taxon>Spermatophyta</taxon>
        <taxon>Magnoliopsida</taxon>
        <taxon>Liliopsida</taxon>
        <taxon>Poales</taxon>
        <taxon>Poaceae</taxon>
        <taxon>PACMAD clade</taxon>
        <taxon>Panicoideae</taxon>
        <taxon>Andropogonodae</taxon>
        <taxon>Paspaleae</taxon>
        <taxon>Paspalinae</taxon>
        <taxon>Paspalum</taxon>
    </lineage>
</organism>
<dbReference type="PANTHER" id="PTHR33110">
    <property type="entry name" value="F-BOX/KELCH-REPEAT PROTEIN-RELATED"/>
    <property type="match status" value="1"/>
</dbReference>
<evidence type="ECO:0000259" key="2">
    <source>
        <dbReference type="Pfam" id="PF03478"/>
    </source>
</evidence>
<evidence type="ECO:0000313" key="3">
    <source>
        <dbReference type="EMBL" id="WVZ74187.1"/>
    </source>
</evidence>
<name>A0AAQ3WTY6_PASNO</name>
<evidence type="ECO:0000313" key="4">
    <source>
        <dbReference type="Proteomes" id="UP001341281"/>
    </source>
</evidence>
<dbReference type="InterPro" id="IPR005174">
    <property type="entry name" value="KIB1-4_b-propeller"/>
</dbReference>
<dbReference type="PANTHER" id="PTHR33110:SF138">
    <property type="entry name" value="DUF295 DOMAIN-CONTAINING PROTEIN"/>
    <property type="match status" value="1"/>
</dbReference>
<proteinExistence type="predicted"/>
<dbReference type="Pfam" id="PF03478">
    <property type="entry name" value="Beta-prop_KIB1-4"/>
    <property type="match status" value="1"/>
</dbReference>
<dbReference type="Proteomes" id="UP001341281">
    <property type="component" value="Chromosome 05"/>
</dbReference>
<keyword evidence="4" id="KW-1185">Reference proteome</keyword>
<keyword evidence="1" id="KW-0732">Signal</keyword>
<evidence type="ECO:0000256" key="1">
    <source>
        <dbReference type="SAM" id="SignalP"/>
    </source>
</evidence>
<reference evidence="3 4" key="1">
    <citation type="submission" date="2024-02" db="EMBL/GenBank/DDBJ databases">
        <title>High-quality chromosome-scale genome assembly of Pensacola bahiagrass (Paspalum notatum Flugge var. saurae).</title>
        <authorList>
            <person name="Vega J.M."/>
            <person name="Podio M."/>
            <person name="Orjuela J."/>
            <person name="Siena L.A."/>
            <person name="Pessino S.C."/>
            <person name="Combes M.C."/>
            <person name="Mariac C."/>
            <person name="Albertini E."/>
            <person name="Pupilli F."/>
            <person name="Ortiz J.P.A."/>
            <person name="Leblanc O."/>
        </authorList>
    </citation>
    <scope>NUCLEOTIDE SEQUENCE [LARGE SCALE GENOMIC DNA]</scope>
    <source>
        <strain evidence="3">R1</strain>
        <tissue evidence="3">Leaf</tissue>
    </source>
</reference>
<dbReference type="AlphaFoldDB" id="A0AAQ3WTY6"/>
<accession>A0AAQ3WTY6</accession>
<feature type="signal peptide" evidence="1">
    <location>
        <begin position="1"/>
        <end position="19"/>
    </location>
</feature>
<feature type="chain" id="PRO_5043020245" description="KIB1-4 beta-propeller domain-containing protein" evidence="1">
    <location>
        <begin position="20"/>
        <end position="403"/>
    </location>
</feature>
<gene>
    <name evidence="3" type="ORF">U9M48_022400</name>
</gene>
<feature type="domain" description="KIB1-4 beta-propeller" evidence="2">
    <location>
        <begin position="76"/>
        <end position="368"/>
    </location>
</feature>
<protein>
    <recommendedName>
        <fullName evidence="2">KIB1-4 beta-propeller domain-containing protein</fullName>
    </recommendedName>
</protein>
<sequence length="403" mass="45097">MYLVLVAWLAIHTMKEARSSSWADLQPELLGLVLMRLPSLIDRVRLRAVCRSRCSNARLQPLPPPLPWLVLLDGTFLSIPDGKIIRIPAPDNAFCGGSSESWLFFVHSDGGCSLMNPLSKATLDFSELIKRWFNTRSMYKSFRKLVRKLVVPSPLESSPGSHAALMLGGSRVHICQPPFAVNLSLEGGQVLCDSLDDIAFFSGKLYGLFGHGERLSTFEIICGLDRKPKISDIKCITNYPLVTRILPQPMPNSCLVQTYLVECCGKLLMVERRIEWADPTSRYPLEHERTVAFQVFEADLSTKPGQWRCVFELGDQALFIGKHCSKSFPAGECNGLQKDCIYFMCDYLSLDQASDPICDPLRDSGVYNIRNGEITPLLPETAVVPQHHGGKWCSTWIFPTDDV</sequence>
<dbReference type="EMBL" id="CP144749">
    <property type="protein sequence ID" value="WVZ74187.1"/>
    <property type="molecule type" value="Genomic_DNA"/>
</dbReference>